<dbReference type="Proteomes" id="UP000027178">
    <property type="component" value="Unassembled WGS sequence"/>
</dbReference>
<dbReference type="EMBL" id="JNBY01000007">
    <property type="protein sequence ID" value="KDN88092.1"/>
    <property type="molecule type" value="Genomic_DNA"/>
</dbReference>
<evidence type="ECO:0000256" key="2">
    <source>
        <dbReference type="ARBA" id="ARBA00006171"/>
    </source>
</evidence>
<comment type="similarity">
    <text evidence="2">Belongs to the HAD-like hydrolase superfamily. CbbY/CbbZ/Gph/YieH family.</text>
</comment>
<accession>A0A066Z3L2</accession>
<name>A0A066Z3L2_9ACTN</name>
<dbReference type="SFLD" id="SFLDG01129">
    <property type="entry name" value="C1.5:_HAD__Beta-PGM__Phosphata"/>
    <property type="match status" value="1"/>
</dbReference>
<dbReference type="InterPro" id="IPR036412">
    <property type="entry name" value="HAD-like_sf"/>
</dbReference>
<proteinExistence type="inferred from homology"/>
<dbReference type="PANTHER" id="PTHR46193">
    <property type="entry name" value="6-PHOSPHOGLUCONATE PHOSPHATASE"/>
    <property type="match status" value="1"/>
</dbReference>
<evidence type="ECO:0000313" key="7">
    <source>
        <dbReference type="Proteomes" id="UP000027178"/>
    </source>
</evidence>
<feature type="compositionally biased region" description="Basic and acidic residues" evidence="5">
    <location>
        <begin position="7"/>
        <end position="16"/>
    </location>
</feature>
<evidence type="ECO:0000256" key="5">
    <source>
        <dbReference type="SAM" id="MobiDB-lite"/>
    </source>
</evidence>
<protein>
    <submittedName>
        <fullName evidence="6">Haloacid dehalogenase</fullName>
    </submittedName>
</protein>
<dbReference type="InterPro" id="IPR006439">
    <property type="entry name" value="HAD-SF_hydro_IA"/>
</dbReference>
<dbReference type="InterPro" id="IPR051600">
    <property type="entry name" value="Beta-PGM-like"/>
</dbReference>
<evidence type="ECO:0000313" key="6">
    <source>
        <dbReference type="EMBL" id="KDN88092.1"/>
    </source>
</evidence>
<sequence length="258" mass="27770">MIVIDTTPRRQPDFRRGSRSSDPAEYAAPVIESNSAAAGGPVELVIFDCDGVLVDSERIAVRVQREVGAQLGWPLTEAEVVRHFIGRSHAAGWQVVAERLGGEAAAEWERRFEQRHRELVDTELRPVDGILDALAALDLPSCVASSGTHDKMRHTLGRTGLHQRFEGRIFSATEVEHGKPAPDLFLHAARRMGHAPAACAVVEDSGPGTQAARAAGMRCFGYTGGPTGADALTGPGTVLFSDMRQLPELLRAAHRPTS</sequence>
<dbReference type="InterPro" id="IPR023198">
    <property type="entry name" value="PGP-like_dom2"/>
</dbReference>
<evidence type="ECO:0000256" key="3">
    <source>
        <dbReference type="ARBA" id="ARBA00022723"/>
    </source>
</evidence>
<dbReference type="SFLD" id="SFLDG01135">
    <property type="entry name" value="C1.5.6:_HAD__Beta-PGM__Phospha"/>
    <property type="match status" value="1"/>
</dbReference>
<dbReference type="SUPFAM" id="SSF56784">
    <property type="entry name" value="HAD-like"/>
    <property type="match status" value="1"/>
</dbReference>
<dbReference type="Pfam" id="PF00702">
    <property type="entry name" value="Hydrolase"/>
    <property type="match status" value="1"/>
</dbReference>
<gene>
    <name evidence="6" type="ORF">KCH_01690</name>
</gene>
<dbReference type="AlphaFoldDB" id="A0A066Z3L2"/>
<keyword evidence="4" id="KW-0460">Magnesium</keyword>
<organism evidence="6 7">
    <name type="scientific">Kitasatospora cheerisanensis KCTC 2395</name>
    <dbReference type="NCBI Taxonomy" id="1348663"/>
    <lineage>
        <taxon>Bacteria</taxon>
        <taxon>Bacillati</taxon>
        <taxon>Actinomycetota</taxon>
        <taxon>Actinomycetes</taxon>
        <taxon>Kitasatosporales</taxon>
        <taxon>Streptomycetaceae</taxon>
        <taxon>Kitasatospora</taxon>
    </lineage>
</organism>
<keyword evidence="7" id="KW-1185">Reference proteome</keyword>
<dbReference type="PANTHER" id="PTHR46193:SF10">
    <property type="entry name" value="6-PHOSPHOGLUCONATE PHOSPHATASE"/>
    <property type="match status" value="1"/>
</dbReference>
<dbReference type="GO" id="GO:0046872">
    <property type="term" value="F:metal ion binding"/>
    <property type="evidence" value="ECO:0007669"/>
    <property type="project" value="UniProtKB-KW"/>
</dbReference>
<keyword evidence="3" id="KW-0479">Metal-binding</keyword>
<comment type="caution">
    <text evidence="6">The sequence shown here is derived from an EMBL/GenBank/DDBJ whole genome shotgun (WGS) entry which is preliminary data.</text>
</comment>
<evidence type="ECO:0000256" key="1">
    <source>
        <dbReference type="ARBA" id="ARBA00001946"/>
    </source>
</evidence>
<evidence type="ECO:0000256" key="4">
    <source>
        <dbReference type="ARBA" id="ARBA00022842"/>
    </source>
</evidence>
<dbReference type="HOGENOM" id="CLU_045011_13_2_11"/>
<dbReference type="PATRIC" id="fig|1348663.4.peg.149"/>
<dbReference type="NCBIfam" id="TIGR01509">
    <property type="entry name" value="HAD-SF-IA-v3"/>
    <property type="match status" value="1"/>
</dbReference>
<dbReference type="CDD" id="cd07526">
    <property type="entry name" value="HAD_BPGM_like"/>
    <property type="match status" value="1"/>
</dbReference>
<comment type="cofactor">
    <cofactor evidence="1">
        <name>Mg(2+)</name>
        <dbReference type="ChEBI" id="CHEBI:18420"/>
    </cofactor>
</comment>
<reference evidence="6 7" key="1">
    <citation type="submission" date="2014-05" db="EMBL/GenBank/DDBJ databases">
        <title>Draft Genome Sequence of Kitasatospora cheerisanensis KCTC 2395.</title>
        <authorList>
            <person name="Nam D.H."/>
        </authorList>
    </citation>
    <scope>NUCLEOTIDE SEQUENCE [LARGE SCALE GENOMIC DNA]</scope>
    <source>
        <strain evidence="6 7">KCTC 2395</strain>
    </source>
</reference>
<dbReference type="Gene3D" id="1.10.150.240">
    <property type="entry name" value="Putative phosphatase, domain 2"/>
    <property type="match status" value="1"/>
</dbReference>
<dbReference type="InterPro" id="IPR023214">
    <property type="entry name" value="HAD_sf"/>
</dbReference>
<dbReference type="SFLD" id="SFLDS00003">
    <property type="entry name" value="Haloacid_Dehalogenase"/>
    <property type="match status" value="1"/>
</dbReference>
<dbReference type="Gene3D" id="3.40.50.1000">
    <property type="entry name" value="HAD superfamily/HAD-like"/>
    <property type="match status" value="1"/>
</dbReference>
<dbReference type="GO" id="GO:0003824">
    <property type="term" value="F:catalytic activity"/>
    <property type="evidence" value="ECO:0007669"/>
    <property type="project" value="UniProtKB-ARBA"/>
</dbReference>
<feature type="region of interest" description="Disordered" evidence="5">
    <location>
        <begin position="1"/>
        <end position="23"/>
    </location>
</feature>
<dbReference type="eggNOG" id="COG0637">
    <property type="taxonomic scope" value="Bacteria"/>
</dbReference>